<dbReference type="STRING" id="485915.Dret_0575"/>
<feature type="compositionally biased region" description="Low complexity" evidence="1">
    <location>
        <begin position="347"/>
        <end position="364"/>
    </location>
</feature>
<keyword evidence="3" id="KW-0282">Flagellum</keyword>
<dbReference type="CDD" id="cd17470">
    <property type="entry name" value="T3SS_Flik_C"/>
    <property type="match status" value="1"/>
</dbReference>
<feature type="region of interest" description="Disordered" evidence="1">
    <location>
        <begin position="492"/>
        <end position="552"/>
    </location>
</feature>
<dbReference type="EMBL" id="CP001734">
    <property type="protein sequence ID" value="ACV67872.1"/>
    <property type="molecule type" value="Genomic_DNA"/>
</dbReference>
<feature type="region of interest" description="Disordered" evidence="1">
    <location>
        <begin position="1"/>
        <end position="83"/>
    </location>
</feature>
<feature type="domain" description="Flagellar hook-length control protein-like C-terminal" evidence="2">
    <location>
        <begin position="419"/>
        <end position="500"/>
    </location>
</feature>
<dbReference type="PANTHER" id="PTHR37533">
    <property type="entry name" value="FLAGELLAR HOOK-LENGTH CONTROL PROTEIN"/>
    <property type="match status" value="1"/>
</dbReference>
<feature type="compositionally biased region" description="Low complexity" evidence="1">
    <location>
        <begin position="536"/>
        <end position="552"/>
    </location>
</feature>
<feature type="compositionally biased region" description="Polar residues" evidence="1">
    <location>
        <begin position="36"/>
        <end position="60"/>
    </location>
</feature>
<accession>C8WYV6</accession>
<organism evidence="3 4">
    <name type="scientific">Desulfohalobium retbaense (strain ATCC 49708 / DSM 5692 / JCM 16813 / HR100)</name>
    <dbReference type="NCBI Taxonomy" id="485915"/>
    <lineage>
        <taxon>Bacteria</taxon>
        <taxon>Pseudomonadati</taxon>
        <taxon>Thermodesulfobacteriota</taxon>
        <taxon>Desulfovibrionia</taxon>
        <taxon>Desulfovibrionales</taxon>
        <taxon>Desulfohalobiaceae</taxon>
        <taxon>Desulfohalobium</taxon>
    </lineage>
</organism>
<reference evidence="4" key="1">
    <citation type="submission" date="2009-09" db="EMBL/GenBank/DDBJ databases">
        <title>The complete chromosome of Desulfohalobium retbaense DSM 5692.</title>
        <authorList>
            <consortium name="US DOE Joint Genome Institute (JGI-PGF)"/>
            <person name="Lucas S."/>
            <person name="Copeland A."/>
            <person name="Lapidus A."/>
            <person name="Glavina del Rio T."/>
            <person name="Dalin E."/>
            <person name="Tice H."/>
            <person name="Bruce D."/>
            <person name="Goodwin L."/>
            <person name="Pitluck S."/>
            <person name="Kyrpides N."/>
            <person name="Mavromatis K."/>
            <person name="Ivanova N."/>
            <person name="Mikhailova N."/>
            <person name="Munk A.C."/>
            <person name="Brettin T."/>
            <person name="Detter J.C."/>
            <person name="Han C."/>
            <person name="Tapia R."/>
            <person name="Larimer F."/>
            <person name="Land M."/>
            <person name="Hauser L."/>
            <person name="Markowitz V."/>
            <person name="Cheng J.-F."/>
            <person name="Hugenholtz P."/>
            <person name="Woyke T."/>
            <person name="Wu D."/>
            <person name="Spring S."/>
            <person name="Klenk H.-P."/>
            <person name="Eisen J.A."/>
        </authorList>
    </citation>
    <scope>NUCLEOTIDE SEQUENCE [LARGE SCALE GENOMIC DNA]</scope>
    <source>
        <strain evidence="4">DSM 5692</strain>
    </source>
</reference>
<gene>
    <name evidence="3" type="ordered locus">Dret_0575</name>
</gene>
<sequence length="552" mass="56833">MSQAPPTTTILPHTSPQHPSTTSSTQSSDASGFLRQLQTVQGQPATESSRSQAGSLTSTPGADGIRGTGATGRETSEEASGHSGTVLESLVGQVLAGNPFLHLPPQQQAAAQDLASASEEGLASALAALQATLEGKQGTLETQALVEVQSLLQQLQSLQGQTARLGFDYTSAAAAQQLLEQLALLQQGGASGAGQGPGSAEVAARLRQLLASAQSSQGGPQNGQGASGTDARSADSSQAWGQSASQIQSFLSGARAEATASPEAAIVRALQQGIVRAEGGQEALKNAPWQQLASFASMTSANTQGEQSLSGLMQQNAEQGLMEQGQSGQQLRQALAAMLAEGKQKSQAAAHGAQDGAGQARSSSGQGGSTHGNGDSTPSTGFGEQATQANRVVQTGGGGRAYQGASAFETQILDQIRVRVQSGARQGQSEIVVRMRPPELGEVRLNLTSEDGILRAHLHAQSQQVHDVLERHAPQLRQALAEQGIDLDDVLVSSDDAGGQESQSEWQTAEDGASRTKGQPEAAANEDDHDEQYRQARAAAWGSRAGALSLRI</sequence>
<dbReference type="Proteomes" id="UP000001052">
    <property type="component" value="Chromosome"/>
</dbReference>
<dbReference type="HOGENOM" id="CLU_493268_0_0_7"/>
<reference evidence="3 4" key="2">
    <citation type="journal article" date="2010" name="Stand. Genomic Sci.">
        <title>Complete genome sequence of Desulfohalobium retbaense type strain (HR(100)).</title>
        <authorList>
            <person name="Spring S."/>
            <person name="Nolan M."/>
            <person name="Lapidus A."/>
            <person name="Glavina Del Rio T."/>
            <person name="Copeland A."/>
            <person name="Tice H."/>
            <person name="Cheng J.F."/>
            <person name="Lucas S."/>
            <person name="Land M."/>
            <person name="Chen F."/>
            <person name="Bruce D."/>
            <person name="Goodwin L."/>
            <person name="Pitluck S."/>
            <person name="Ivanova N."/>
            <person name="Mavromatis K."/>
            <person name="Mikhailova N."/>
            <person name="Pati A."/>
            <person name="Chen A."/>
            <person name="Palaniappan K."/>
            <person name="Hauser L."/>
            <person name="Chang Y.J."/>
            <person name="Jeffries C.D."/>
            <person name="Munk C."/>
            <person name="Kiss H."/>
            <person name="Chain P."/>
            <person name="Han C."/>
            <person name="Brettin T."/>
            <person name="Detter J.C."/>
            <person name="Schuler E."/>
            <person name="Goker M."/>
            <person name="Rohde M."/>
            <person name="Bristow J."/>
            <person name="Eisen J.A."/>
            <person name="Markowitz V."/>
            <person name="Hugenholtz P."/>
            <person name="Kyrpides N.C."/>
            <person name="Klenk H.P."/>
        </authorList>
    </citation>
    <scope>NUCLEOTIDE SEQUENCE [LARGE SCALE GENOMIC DNA]</scope>
    <source>
        <strain evidence="3 4">DSM 5692</strain>
    </source>
</reference>
<feature type="region of interest" description="Disordered" evidence="1">
    <location>
        <begin position="212"/>
        <end position="239"/>
    </location>
</feature>
<dbReference type="InterPro" id="IPR021136">
    <property type="entry name" value="Flagellar_hook_control-like_C"/>
</dbReference>
<keyword evidence="3" id="KW-0969">Cilium</keyword>
<proteinExistence type="predicted"/>
<protein>
    <submittedName>
        <fullName evidence="3">Flagellar hook-length control protein</fullName>
    </submittedName>
</protein>
<dbReference type="InterPro" id="IPR052563">
    <property type="entry name" value="FliK"/>
</dbReference>
<feature type="region of interest" description="Disordered" evidence="1">
    <location>
        <begin position="342"/>
        <end position="383"/>
    </location>
</feature>
<dbReference type="Pfam" id="PF02120">
    <property type="entry name" value="Flg_hook"/>
    <property type="match status" value="1"/>
</dbReference>
<evidence type="ECO:0000256" key="1">
    <source>
        <dbReference type="SAM" id="MobiDB-lite"/>
    </source>
</evidence>
<feature type="compositionally biased region" description="Polar residues" evidence="1">
    <location>
        <begin position="372"/>
        <end position="383"/>
    </location>
</feature>
<dbReference type="KEGG" id="drt:Dret_0575"/>
<dbReference type="InterPro" id="IPR038610">
    <property type="entry name" value="FliK-like_C_sf"/>
</dbReference>
<keyword evidence="3" id="KW-0966">Cell projection</keyword>
<evidence type="ECO:0000259" key="2">
    <source>
        <dbReference type="Pfam" id="PF02120"/>
    </source>
</evidence>
<dbReference type="Gene3D" id="3.30.750.140">
    <property type="match status" value="1"/>
</dbReference>
<name>C8WYV6_DESRD</name>
<keyword evidence="4" id="KW-1185">Reference proteome</keyword>
<dbReference type="eggNOG" id="COG3144">
    <property type="taxonomic scope" value="Bacteria"/>
</dbReference>
<feature type="compositionally biased region" description="Polar residues" evidence="1">
    <location>
        <begin position="1"/>
        <end position="11"/>
    </location>
</feature>
<dbReference type="OrthoDB" id="5432473at2"/>
<feature type="compositionally biased region" description="Low complexity" evidence="1">
    <location>
        <begin position="12"/>
        <end position="28"/>
    </location>
</feature>
<dbReference type="AlphaFoldDB" id="C8WYV6"/>
<dbReference type="PANTHER" id="PTHR37533:SF2">
    <property type="entry name" value="FLAGELLAR HOOK-LENGTH CONTROL PROTEIN"/>
    <property type="match status" value="1"/>
</dbReference>
<evidence type="ECO:0000313" key="4">
    <source>
        <dbReference type="Proteomes" id="UP000001052"/>
    </source>
</evidence>
<evidence type="ECO:0000313" key="3">
    <source>
        <dbReference type="EMBL" id="ACV67872.1"/>
    </source>
</evidence>